<sequence>MSNVDNNRGNWRNSEVVRRPSKGRNDYRDNYENGRQGNQWFESRNRFQKDDRRFNDRGYQFRNGSQKDDFSRGDHRNRGSNKPGLTRIVYHEIDTGNNPPVVSRPYSYDKVKQAILDYHVDKMLKEGTIIPIQSLYASPVVLCKKNNGLPPDNPEAYRFAVDYRKLKANKNYPRYPLPLIDDLMMNIPPYSNNVGS</sequence>
<reference evidence="2" key="1">
    <citation type="submission" date="2020-08" db="EMBL/GenBank/DDBJ databases">
        <title>Multicomponent nature underlies the extraordinary mechanical properties of spider dragline silk.</title>
        <authorList>
            <person name="Kono N."/>
            <person name="Nakamura H."/>
            <person name="Mori M."/>
            <person name="Yoshida Y."/>
            <person name="Ohtoshi R."/>
            <person name="Malay A.D."/>
            <person name="Moran D.A.P."/>
            <person name="Tomita M."/>
            <person name="Numata K."/>
            <person name="Arakawa K."/>
        </authorList>
    </citation>
    <scope>NUCLEOTIDE SEQUENCE</scope>
</reference>
<feature type="compositionally biased region" description="Polar residues" evidence="1">
    <location>
        <begin position="33"/>
        <end position="42"/>
    </location>
</feature>
<accession>A0A8X7BMK1</accession>
<dbReference type="Proteomes" id="UP000887159">
    <property type="component" value="Unassembled WGS sequence"/>
</dbReference>
<feature type="compositionally biased region" description="Polar residues" evidence="1">
    <location>
        <begin position="1"/>
        <end position="13"/>
    </location>
</feature>
<feature type="compositionally biased region" description="Basic and acidic residues" evidence="1">
    <location>
        <begin position="65"/>
        <end position="77"/>
    </location>
</feature>
<protein>
    <submittedName>
        <fullName evidence="2">Retrovirus-related Pol polyprotein from transposon 297</fullName>
    </submittedName>
</protein>
<dbReference type="PANTHER" id="PTHR24559:SF454">
    <property type="entry name" value="RIBONUCLEASE H"/>
    <property type="match status" value="1"/>
</dbReference>
<dbReference type="SUPFAM" id="SSF56672">
    <property type="entry name" value="DNA/RNA polymerases"/>
    <property type="match status" value="1"/>
</dbReference>
<feature type="region of interest" description="Disordered" evidence="1">
    <location>
        <begin position="1"/>
        <end position="85"/>
    </location>
</feature>
<evidence type="ECO:0000313" key="2">
    <source>
        <dbReference type="EMBL" id="GFY35852.1"/>
    </source>
</evidence>
<feature type="compositionally biased region" description="Basic and acidic residues" evidence="1">
    <location>
        <begin position="15"/>
        <end position="32"/>
    </location>
</feature>
<proteinExistence type="predicted"/>
<name>A0A8X7BMK1_TRICX</name>
<dbReference type="InterPro" id="IPR043502">
    <property type="entry name" value="DNA/RNA_pol_sf"/>
</dbReference>
<dbReference type="GO" id="GO:0071897">
    <property type="term" value="P:DNA biosynthetic process"/>
    <property type="evidence" value="ECO:0007669"/>
    <property type="project" value="UniProtKB-ARBA"/>
</dbReference>
<organism evidence="2 3">
    <name type="scientific">Trichonephila clavipes</name>
    <name type="common">Golden silk orbweaver</name>
    <name type="synonym">Nephila clavipes</name>
    <dbReference type="NCBI Taxonomy" id="2585209"/>
    <lineage>
        <taxon>Eukaryota</taxon>
        <taxon>Metazoa</taxon>
        <taxon>Ecdysozoa</taxon>
        <taxon>Arthropoda</taxon>
        <taxon>Chelicerata</taxon>
        <taxon>Arachnida</taxon>
        <taxon>Araneae</taxon>
        <taxon>Araneomorphae</taxon>
        <taxon>Entelegynae</taxon>
        <taxon>Araneoidea</taxon>
        <taxon>Nephilidae</taxon>
        <taxon>Trichonephila</taxon>
    </lineage>
</organism>
<keyword evidence="3" id="KW-1185">Reference proteome</keyword>
<dbReference type="AlphaFoldDB" id="A0A8X7BMK1"/>
<evidence type="ECO:0000313" key="3">
    <source>
        <dbReference type="Proteomes" id="UP000887159"/>
    </source>
</evidence>
<feature type="compositionally biased region" description="Basic and acidic residues" evidence="1">
    <location>
        <begin position="43"/>
        <end position="56"/>
    </location>
</feature>
<dbReference type="Gene3D" id="3.10.10.10">
    <property type="entry name" value="HIV Type 1 Reverse Transcriptase, subunit A, domain 1"/>
    <property type="match status" value="1"/>
</dbReference>
<dbReference type="EMBL" id="BMAU01021435">
    <property type="protein sequence ID" value="GFY35852.1"/>
    <property type="molecule type" value="Genomic_DNA"/>
</dbReference>
<dbReference type="InterPro" id="IPR053134">
    <property type="entry name" value="RNA-dir_DNA_polymerase"/>
</dbReference>
<evidence type="ECO:0000256" key="1">
    <source>
        <dbReference type="SAM" id="MobiDB-lite"/>
    </source>
</evidence>
<comment type="caution">
    <text evidence="2">The sequence shown here is derived from an EMBL/GenBank/DDBJ whole genome shotgun (WGS) entry which is preliminary data.</text>
</comment>
<dbReference type="PANTHER" id="PTHR24559">
    <property type="entry name" value="TRANSPOSON TY3-I GAG-POL POLYPROTEIN"/>
    <property type="match status" value="1"/>
</dbReference>
<gene>
    <name evidence="2" type="primary">X975_20947</name>
    <name evidence="2" type="ORF">TNCV_4842271</name>
</gene>